<evidence type="ECO:0000256" key="2">
    <source>
        <dbReference type="ARBA" id="ARBA00009565"/>
    </source>
</evidence>
<feature type="transmembrane region" description="Helical" evidence="6">
    <location>
        <begin position="94"/>
        <end position="118"/>
    </location>
</feature>
<feature type="transmembrane region" description="Helical" evidence="6">
    <location>
        <begin position="138"/>
        <end position="164"/>
    </location>
</feature>
<keyword evidence="5 6" id="KW-0472">Membrane</keyword>
<gene>
    <name evidence="8" type="primary">LOC110980877</name>
</gene>
<evidence type="ECO:0000256" key="5">
    <source>
        <dbReference type="ARBA" id="ARBA00023136"/>
    </source>
</evidence>
<dbReference type="Proteomes" id="UP000694845">
    <property type="component" value="Unplaced"/>
</dbReference>
<feature type="transmembrane region" description="Helical" evidence="6">
    <location>
        <begin position="59"/>
        <end position="82"/>
    </location>
</feature>
<dbReference type="KEGG" id="aplc:110980877"/>
<organism evidence="7 8">
    <name type="scientific">Acanthaster planci</name>
    <name type="common">Crown-of-thorns starfish</name>
    <dbReference type="NCBI Taxonomy" id="133434"/>
    <lineage>
        <taxon>Eukaryota</taxon>
        <taxon>Metazoa</taxon>
        <taxon>Echinodermata</taxon>
        <taxon>Eleutherozoa</taxon>
        <taxon>Asterozoa</taxon>
        <taxon>Asteroidea</taxon>
        <taxon>Valvatacea</taxon>
        <taxon>Valvatida</taxon>
        <taxon>Acanthasteridae</taxon>
        <taxon>Acanthaster</taxon>
    </lineage>
</organism>
<dbReference type="PANTHER" id="PTHR23320">
    <property type="entry name" value="MEMBRANE-SPANNING 4-DOMAINS SUBFAMILY A MS4A -RELATED"/>
    <property type="match status" value="1"/>
</dbReference>
<keyword evidence="3 6" id="KW-0812">Transmembrane</keyword>
<dbReference type="Pfam" id="PF04103">
    <property type="entry name" value="CD20"/>
    <property type="match status" value="1"/>
</dbReference>
<dbReference type="OrthoDB" id="10071849at2759"/>
<dbReference type="PANTHER" id="PTHR23320:SF165">
    <property type="entry name" value="MARVEL DOMAIN-CONTAINING PROTEIN"/>
    <property type="match status" value="1"/>
</dbReference>
<dbReference type="GeneID" id="110980877"/>
<evidence type="ECO:0000256" key="1">
    <source>
        <dbReference type="ARBA" id="ARBA00004141"/>
    </source>
</evidence>
<keyword evidence="7" id="KW-1185">Reference proteome</keyword>
<evidence type="ECO:0000256" key="4">
    <source>
        <dbReference type="ARBA" id="ARBA00022989"/>
    </source>
</evidence>
<proteinExistence type="inferred from homology"/>
<comment type="similarity">
    <text evidence="2">Belongs to the MS4A family.</text>
</comment>
<dbReference type="AlphaFoldDB" id="A0A8B7YMD5"/>
<evidence type="ECO:0000313" key="7">
    <source>
        <dbReference type="Proteomes" id="UP000694845"/>
    </source>
</evidence>
<reference evidence="8" key="1">
    <citation type="submission" date="2025-08" db="UniProtKB">
        <authorList>
            <consortium name="RefSeq"/>
        </authorList>
    </citation>
    <scope>IDENTIFICATION</scope>
</reference>
<comment type="subcellular location">
    <subcellularLocation>
        <location evidence="1">Membrane</location>
        <topology evidence="1">Multi-pass membrane protein</topology>
    </subcellularLocation>
</comment>
<evidence type="ECO:0000313" key="8">
    <source>
        <dbReference type="RefSeq" id="XP_022093610.1"/>
    </source>
</evidence>
<protein>
    <submittedName>
        <fullName evidence="8">Uncharacterized protein LOC110980877</fullName>
    </submittedName>
</protein>
<evidence type="ECO:0000256" key="3">
    <source>
        <dbReference type="ARBA" id="ARBA00022692"/>
    </source>
</evidence>
<feature type="transmembrane region" description="Helical" evidence="6">
    <location>
        <begin position="32"/>
        <end position="53"/>
    </location>
</feature>
<name>A0A8B7YMD5_ACAPL</name>
<dbReference type="RefSeq" id="XP_022093610.1">
    <property type="nucleotide sequence ID" value="XM_022237918.1"/>
</dbReference>
<sequence length="239" mass="25001">MNPVTPIPTVQMQVASPQLPRRSRYTCSVKSLGILQIVLAGVSAALGVAAAVVSGYYTLAFIAPGAWGGLAFYLPAGILGILSITVGVTSRRCLAIATMVMSILAAVMAGTNIILYGICISESAYYRYSYYFDVSAELGLSSVLVVASLTELVVSIVASAYCCYVMKEYQPATTTIQYGHPAMYNMYNQQPAAYPGPTAAQAPAMFVTNQAAAAAPPPSYGNAAEAGIDDPRKGNINLA</sequence>
<dbReference type="InterPro" id="IPR007237">
    <property type="entry name" value="CD20-like"/>
</dbReference>
<dbReference type="OMA" id="SAYYRYS"/>
<dbReference type="GO" id="GO:0016020">
    <property type="term" value="C:membrane"/>
    <property type="evidence" value="ECO:0007669"/>
    <property type="project" value="UniProtKB-SubCell"/>
</dbReference>
<evidence type="ECO:0000256" key="6">
    <source>
        <dbReference type="SAM" id="Phobius"/>
    </source>
</evidence>
<dbReference type="InterPro" id="IPR030417">
    <property type="entry name" value="MS4A"/>
</dbReference>
<keyword evidence="4 6" id="KW-1133">Transmembrane helix</keyword>
<accession>A0A8B7YMD5</accession>